<evidence type="ECO:0000259" key="6">
    <source>
        <dbReference type="Pfam" id="PF02933"/>
    </source>
</evidence>
<dbReference type="InterPro" id="IPR003959">
    <property type="entry name" value="ATPase_AAA_core"/>
</dbReference>
<proteinExistence type="inferred from homology"/>
<keyword evidence="4" id="KW-0931">ER-Golgi transport</keyword>
<keyword evidence="4" id="KW-0479">Metal-binding</keyword>
<dbReference type="SUPFAM" id="SSF52540">
    <property type="entry name" value="P-loop containing nucleoside triphosphate hydrolases"/>
    <property type="match status" value="1"/>
</dbReference>
<keyword evidence="3 4" id="KW-0067">ATP-binding</keyword>
<dbReference type="InterPro" id="IPR027417">
    <property type="entry name" value="P-loop_NTPase"/>
</dbReference>
<comment type="caution">
    <text evidence="7">The sequence shown here is derived from an EMBL/GenBank/DDBJ whole genome shotgun (WGS) entry which is preliminary data.</text>
</comment>
<dbReference type="InterPro" id="IPR029067">
    <property type="entry name" value="CDC48_domain_2-like_sf"/>
</dbReference>
<keyword evidence="4" id="KW-0460">Magnesium</keyword>
<evidence type="ECO:0000259" key="5">
    <source>
        <dbReference type="Pfam" id="PF00004"/>
    </source>
</evidence>
<evidence type="ECO:0000256" key="3">
    <source>
        <dbReference type="ARBA" id="ARBA00022840"/>
    </source>
</evidence>
<dbReference type="PANTHER" id="PTHR23078">
    <property type="entry name" value="VESICULAR-FUSION PROTEIN NSF"/>
    <property type="match status" value="1"/>
</dbReference>
<dbReference type="Pfam" id="PF02933">
    <property type="entry name" value="CDC48_2"/>
    <property type="match status" value="1"/>
</dbReference>
<protein>
    <recommendedName>
        <fullName evidence="4">Vesicle-fusing ATPase</fullName>
        <ecNumber evidence="4">3.6.4.6</ecNumber>
    </recommendedName>
</protein>
<dbReference type="Gene3D" id="3.40.50.300">
    <property type="entry name" value="P-loop containing nucleotide triphosphate hydrolases"/>
    <property type="match status" value="1"/>
</dbReference>
<keyword evidence="4" id="KW-0813">Transport</keyword>
<dbReference type="GO" id="GO:0016787">
    <property type="term" value="F:hydrolase activity"/>
    <property type="evidence" value="ECO:0007669"/>
    <property type="project" value="UniProtKB-KW"/>
</dbReference>
<dbReference type="InterPro" id="IPR009010">
    <property type="entry name" value="Asp_de-COase-like_dom_sf"/>
</dbReference>
<dbReference type="EMBL" id="MU069707">
    <property type="protein sequence ID" value="KAF5835383.1"/>
    <property type="molecule type" value="Genomic_DNA"/>
</dbReference>
<keyword evidence="8" id="KW-1185">Reference proteome</keyword>
<evidence type="ECO:0000313" key="8">
    <source>
        <dbReference type="Proteomes" id="UP000815325"/>
    </source>
</evidence>
<comment type="catalytic activity">
    <reaction evidence="4">
        <text>ATP + H2O = ADP + phosphate + H(+)</text>
        <dbReference type="Rhea" id="RHEA:13065"/>
        <dbReference type="ChEBI" id="CHEBI:15377"/>
        <dbReference type="ChEBI" id="CHEBI:15378"/>
        <dbReference type="ChEBI" id="CHEBI:30616"/>
        <dbReference type="ChEBI" id="CHEBI:43474"/>
        <dbReference type="ChEBI" id="CHEBI:456216"/>
        <dbReference type="EC" id="3.6.4.6"/>
    </reaction>
</comment>
<dbReference type="Proteomes" id="UP000815325">
    <property type="component" value="Unassembled WGS sequence"/>
</dbReference>
<dbReference type="InterPro" id="IPR039812">
    <property type="entry name" value="Vesicle-fus_ATPase"/>
</dbReference>
<gene>
    <name evidence="7" type="ORF">DUNSADRAFT_7468</name>
</gene>
<feature type="domain" description="ATPase AAA-type core" evidence="5">
    <location>
        <begin position="241"/>
        <end position="298"/>
    </location>
</feature>
<keyword evidence="4" id="KW-0963">Cytoplasm</keyword>
<name>A0ABQ7GL96_DUNSA</name>
<comment type="function">
    <text evidence="4">Required for vesicle-mediated transport. Catalyzes the fusion of transport vesicles within the Golgi cisternae. Is also required for transport from the endoplasmic reticulum to the Golgi stack. Seems to function as a fusion protein required for the delivery of cargo proteins to all compartments of the Golgi stack independent of vesicle origin.</text>
</comment>
<feature type="domain" description="CDC48" evidence="6">
    <location>
        <begin position="106"/>
        <end position="148"/>
    </location>
</feature>
<comment type="subcellular location">
    <subcellularLocation>
        <location evidence="4">Cytoplasm</location>
    </subcellularLocation>
</comment>
<keyword evidence="4" id="KW-0653">Protein transport</keyword>
<reference evidence="7" key="1">
    <citation type="submission" date="2017-08" db="EMBL/GenBank/DDBJ databases">
        <authorList>
            <person name="Polle J.E."/>
            <person name="Barry K."/>
            <person name="Cushman J."/>
            <person name="Schmutz J."/>
            <person name="Tran D."/>
            <person name="Hathwaick L.T."/>
            <person name="Yim W.C."/>
            <person name="Jenkins J."/>
            <person name="Mckie-Krisberg Z.M."/>
            <person name="Prochnik S."/>
            <person name="Lindquist E."/>
            <person name="Dockter R.B."/>
            <person name="Adam C."/>
            <person name="Molina H."/>
            <person name="Bunkerborg J."/>
            <person name="Jin E."/>
            <person name="Buchheim M."/>
            <person name="Magnuson J."/>
        </authorList>
    </citation>
    <scope>NUCLEOTIDE SEQUENCE</scope>
    <source>
        <strain evidence="7">CCAP 19/18</strain>
    </source>
</reference>
<dbReference type="InterPro" id="IPR004201">
    <property type="entry name" value="Cdc48_dom2"/>
</dbReference>
<evidence type="ECO:0000256" key="2">
    <source>
        <dbReference type="ARBA" id="ARBA00022741"/>
    </source>
</evidence>
<accession>A0ABQ7GL96</accession>
<dbReference type="SUPFAM" id="SSF50692">
    <property type="entry name" value="ADC-like"/>
    <property type="match status" value="1"/>
</dbReference>
<comment type="cofactor">
    <cofactor evidence="4">
        <name>Mg(2+)</name>
        <dbReference type="ChEBI" id="CHEBI:18420"/>
    </cofactor>
    <text evidence="4">Binds 1 Mg(2+) ion per subunit.</text>
</comment>
<evidence type="ECO:0000256" key="1">
    <source>
        <dbReference type="ARBA" id="ARBA00006914"/>
    </source>
</evidence>
<keyword evidence="4 7" id="KW-0378">Hydrolase</keyword>
<dbReference type="EC" id="3.6.4.6" evidence="4"/>
<evidence type="ECO:0000313" key="7">
    <source>
        <dbReference type="EMBL" id="KAF5835383.1"/>
    </source>
</evidence>
<sequence length="470" mass="51745">MAYKRIVENCPDRGAAITNCLYVNPEDDLAYCGSVEASGFVYKVALHPQVAPGTIAVNSVQRKNLRVAAKEELELVVWRPRQPTPSIGMMYAEVSSIKDKGRPGDINADLLIEHLLRNFEGQTFTLGQEVAFDLAGHGNLKLTVTNLSVDVSGSSLEVQRGVLANNTAFLFTNSGSNPIKISGQKGFSNTQLFKTKKMNFEQLGIGGLDKQFEAIFRRAFASRVFPPSIVQKLGIKHVKGMLLFGPPGTGKTLIARQIGKMLNGKEAKVVNGPEVLNKYVGQSEENIRNLFAEADEEYKAKVTMSDFEHALEEVKPAFGAATEALQLYRVHGMISCGGAFDLIMNTMRTLVKQTLLVLIKRQPPVGKKLLIIGTSSTGEIMESMGLGEVFNISLHVPALRVEEIVRVLQALQVFHESDIPLAVDALTTQCSRTVPMKKLLLWLEMAKQELKPGQKIPLQRWQETLRDLAS</sequence>
<dbReference type="Pfam" id="PF00004">
    <property type="entry name" value="AAA"/>
    <property type="match status" value="1"/>
</dbReference>
<dbReference type="SUPFAM" id="SSF54585">
    <property type="entry name" value="Cdc48 domain 2-like"/>
    <property type="match status" value="1"/>
</dbReference>
<keyword evidence="2 4" id="KW-0547">Nucleotide-binding</keyword>
<dbReference type="Gene3D" id="3.10.330.10">
    <property type="match status" value="1"/>
</dbReference>
<dbReference type="Gene3D" id="2.40.40.20">
    <property type="match status" value="1"/>
</dbReference>
<organism evidence="7 8">
    <name type="scientific">Dunaliella salina</name>
    <name type="common">Green alga</name>
    <name type="synonym">Protococcus salinus</name>
    <dbReference type="NCBI Taxonomy" id="3046"/>
    <lineage>
        <taxon>Eukaryota</taxon>
        <taxon>Viridiplantae</taxon>
        <taxon>Chlorophyta</taxon>
        <taxon>core chlorophytes</taxon>
        <taxon>Chlorophyceae</taxon>
        <taxon>CS clade</taxon>
        <taxon>Chlamydomonadales</taxon>
        <taxon>Dunaliellaceae</taxon>
        <taxon>Dunaliella</taxon>
    </lineage>
</organism>
<comment type="similarity">
    <text evidence="1 4">Belongs to the AAA ATPase family.</text>
</comment>
<dbReference type="PANTHER" id="PTHR23078:SF3">
    <property type="entry name" value="VESICLE-FUSING ATPASE"/>
    <property type="match status" value="1"/>
</dbReference>
<evidence type="ECO:0000256" key="4">
    <source>
        <dbReference type="RuleBase" id="RU367045"/>
    </source>
</evidence>